<name>A0A291LBV5_9CAUD</name>
<reference evidence="2 3" key="1">
    <citation type="submission" date="2017-08" db="EMBL/GenBank/DDBJ databases">
        <title>Complete genome sequence of Klebsiella pneumoniae phage vB_KpnM_KpV79.</title>
        <authorList>
            <person name="Komisarova E.V."/>
            <person name="Krasilnikova V.M."/>
            <person name="Myakinina V.P."/>
            <person name="Kislichkina A.A."/>
            <person name="Bogun A.G."/>
            <person name="Volozhantsev N.V."/>
        </authorList>
    </citation>
    <scope>NUCLEOTIDE SEQUENCE [LARGE SCALE GENOMIC DNA]</scope>
</reference>
<proteinExistence type="predicted"/>
<keyword evidence="1" id="KW-0472">Membrane</keyword>
<evidence type="ECO:0000256" key="1">
    <source>
        <dbReference type="SAM" id="Phobius"/>
    </source>
</evidence>
<organism evidence="2 3">
    <name type="scientific">Klebsiella phage vB_KpnM_KpV79</name>
    <dbReference type="NCBI Taxonomy" id="2041212"/>
    <lineage>
        <taxon>Viruses</taxon>
        <taxon>Duplodnaviria</taxon>
        <taxon>Heunggongvirae</taxon>
        <taxon>Uroviricota</taxon>
        <taxon>Caudoviricetes</taxon>
        <taxon>Jameshumphriesvirinae</taxon>
        <taxon>Sircambvirus</taxon>
        <taxon>Sircambvirus KpV79</taxon>
        <taxon>Jedunavirus KpV52</taxon>
    </lineage>
</organism>
<protein>
    <submittedName>
        <fullName evidence="2">Uncharacterized protein</fullName>
    </submittedName>
</protein>
<gene>
    <name evidence="2" type="ORF">kpv79_71</name>
</gene>
<keyword evidence="1" id="KW-0812">Transmembrane</keyword>
<accession>A0A291LBV5</accession>
<feature type="transmembrane region" description="Helical" evidence="1">
    <location>
        <begin position="6"/>
        <end position="30"/>
    </location>
</feature>
<sequence>MSGNGWRSLTLSVCVMILIYTVLGIVLAGVL</sequence>
<evidence type="ECO:0000313" key="3">
    <source>
        <dbReference type="Proteomes" id="UP000230794"/>
    </source>
</evidence>
<dbReference type="EMBL" id="MF663761">
    <property type="protein sequence ID" value="ATI16524.1"/>
    <property type="molecule type" value="Genomic_DNA"/>
</dbReference>
<keyword evidence="3" id="KW-1185">Reference proteome</keyword>
<dbReference type="Proteomes" id="UP000230794">
    <property type="component" value="Segment"/>
</dbReference>
<evidence type="ECO:0000313" key="2">
    <source>
        <dbReference type="EMBL" id="ATI16524.1"/>
    </source>
</evidence>
<keyword evidence="1" id="KW-1133">Transmembrane helix</keyword>